<dbReference type="InterPro" id="IPR000792">
    <property type="entry name" value="Tscrpt_reg_LuxR_C"/>
</dbReference>
<dbReference type="Gene3D" id="3.40.50.2300">
    <property type="match status" value="1"/>
</dbReference>
<keyword evidence="9" id="KW-1185">Reference proteome</keyword>
<evidence type="ECO:0000256" key="5">
    <source>
        <dbReference type="PROSITE-ProRule" id="PRU00169"/>
    </source>
</evidence>
<dbReference type="SMART" id="SM00421">
    <property type="entry name" value="HTH_LUXR"/>
    <property type="match status" value="1"/>
</dbReference>
<feature type="domain" description="HTH luxR-type" evidence="6">
    <location>
        <begin position="149"/>
        <end position="216"/>
    </location>
</feature>
<keyword evidence="2" id="KW-0805">Transcription regulation</keyword>
<dbReference type="GO" id="GO:0003677">
    <property type="term" value="F:DNA binding"/>
    <property type="evidence" value="ECO:0007669"/>
    <property type="project" value="UniProtKB-KW"/>
</dbReference>
<dbReference type="PANTHER" id="PTHR43214:SF24">
    <property type="entry name" value="TRANSCRIPTIONAL REGULATORY PROTEIN NARL-RELATED"/>
    <property type="match status" value="1"/>
</dbReference>
<dbReference type="AlphaFoldDB" id="C8XGF3"/>
<dbReference type="Proteomes" id="UP000002218">
    <property type="component" value="Chromosome"/>
</dbReference>
<feature type="modified residue" description="4-aspartylphosphate" evidence="5">
    <location>
        <position position="55"/>
    </location>
</feature>
<dbReference type="OrthoDB" id="9808843at2"/>
<keyword evidence="3" id="KW-0238">DNA-binding</keyword>
<dbReference type="InterPro" id="IPR011006">
    <property type="entry name" value="CheY-like_superfamily"/>
</dbReference>
<dbReference type="KEGG" id="nml:Namu_1746"/>
<dbReference type="CDD" id="cd17535">
    <property type="entry name" value="REC_NarL-like"/>
    <property type="match status" value="1"/>
</dbReference>
<dbReference type="SMART" id="SM00448">
    <property type="entry name" value="REC"/>
    <property type="match status" value="1"/>
</dbReference>
<dbReference type="Pfam" id="PF00196">
    <property type="entry name" value="GerE"/>
    <property type="match status" value="1"/>
</dbReference>
<organism evidence="8 9">
    <name type="scientific">Nakamurella multipartita (strain ATCC 700099 / DSM 44233 / CIP 104796 / JCM 9543 / NBRC 105858 / Y-104)</name>
    <name type="common">Microsphaera multipartita</name>
    <dbReference type="NCBI Taxonomy" id="479431"/>
    <lineage>
        <taxon>Bacteria</taxon>
        <taxon>Bacillati</taxon>
        <taxon>Actinomycetota</taxon>
        <taxon>Actinomycetes</taxon>
        <taxon>Nakamurellales</taxon>
        <taxon>Nakamurellaceae</taxon>
        <taxon>Nakamurella</taxon>
    </lineage>
</organism>
<dbReference type="EMBL" id="CP001737">
    <property type="protein sequence ID" value="ACV78136.1"/>
    <property type="molecule type" value="Genomic_DNA"/>
</dbReference>
<dbReference type="RefSeq" id="WP_015747039.1">
    <property type="nucleotide sequence ID" value="NC_013235.1"/>
</dbReference>
<feature type="domain" description="Response regulatory" evidence="7">
    <location>
        <begin position="4"/>
        <end position="127"/>
    </location>
</feature>
<dbReference type="STRING" id="479431.Namu_1746"/>
<gene>
    <name evidence="8" type="ordered locus">Namu_1746</name>
</gene>
<evidence type="ECO:0000313" key="8">
    <source>
        <dbReference type="EMBL" id="ACV78136.1"/>
    </source>
</evidence>
<evidence type="ECO:0000259" key="7">
    <source>
        <dbReference type="PROSITE" id="PS50110"/>
    </source>
</evidence>
<dbReference type="SUPFAM" id="SSF52172">
    <property type="entry name" value="CheY-like"/>
    <property type="match status" value="1"/>
</dbReference>
<dbReference type="SUPFAM" id="SSF46894">
    <property type="entry name" value="C-terminal effector domain of the bipartite response regulators"/>
    <property type="match status" value="1"/>
</dbReference>
<dbReference type="PANTHER" id="PTHR43214">
    <property type="entry name" value="TWO-COMPONENT RESPONSE REGULATOR"/>
    <property type="match status" value="1"/>
</dbReference>
<dbReference type="InterPro" id="IPR058245">
    <property type="entry name" value="NreC/VraR/RcsB-like_REC"/>
</dbReference>
<reference evidence="8 9" key="2">
    <citation type="journal article" date="2010" name="Stand. Genomic Sci.">
        <title>Complete genome sequence of Nakamurella multipartita type strain (Y-104).</title>
        <authorList>
            <person name="Tice H."/>
            <person name="Mayilraj S."/>
            <person name="Sims D."/>
            <person name="Lapidus A."/>
            <person name="Nolan M."/>
            <person name="Lucas S."/>
            <person name="Glavina Del Rio T."/>
            <person name="Copeland A."/>
            <person name="Cheng J.F."/>
            <person name="Meincke L."/>
            <person name="Bruce D."/>
            <person name="Goodwin L."/>
            <person name="Pitluck S."/>
            <person name="Ivanova N."/>
            <person name="Mavromatis K."/>
            <person name="Ovchinnikova G."/>
            <person name="Pati A."/>
            <person name="Chen A."/>
            <person name="Palaniappan K."/>
            <person name="Land M."/>
            <person name="Hauser L."/>
            <person name="Chang Y.J."/>
            <person name="Jeffries C.D."/>
            <person name="Detter J.C."/>
            <person name="Brettin T."/>
            <person name="Rohde M."/>
            <person name="Goker M."/>
            <person name="Bristow J."/>
            <person name="Eisen J.A."/>
            <person name="Markowitz V."/>
            <person name="Hugenholtz P."/>
            <person name="Kyrpides N.C."/>
            <person name="Klenk H.P."/>
            <person name="Chen F."/>
        </authorList>
    </citation>
    <scope>NUCLEOTIDE SEQUENCE [LARGE SCALE GENOMIC DNA]</scope>
    <source>
        <strain evidence="9">ATCC 700099 / DSM 44233 / CIP 104796 / JCM 9543 / NBRC 105858 / Y-104</strain>
    </source>
</reference>
<dbReference type="CDD" id="cd06170">
    <property type="entry name" value="LuxR_C_like"/>
    <property type="match status" value="1"/>
</dbReference>
<accession>C8XGF3</accession>
<dbReference type="HOGENOM" id="CLU_000445_90_0_11"/>
<keyword evidence="1 5" id="KW-0597">Phosphoprotein</keyword>
<reference evidence="9" key="1">
    <citation type="submission" date="2009-09" db="EMBL/GenBank/DDBJ databases">
        <title>The complete genome of Nakamurella multipartita DSM 44233.</title>
        <authorList>
            <consortium name="US DOE Joint Genome Institute (JGI-PGF)"/>
            <person name="Lucas S."/>
            <person name="Copeland A."/>
            <person name="Lapidus A."/>
            <person name="Glavina del Rio T."/>
            <person name="Dalin E."/>
            <person name="Tice H."/>
            <person name="Bruce D."/>
            <person name="Goodwin L."/>
            <person name="Pitluck S."/>
            <person name="Kyrpides N."/>
            <person name="Mavromatis K."/>
            <person name="Ivanova N."/>
            <person name="Ovchinnikova G."/>
            <person name="Sims D."/>
            <person name="Meincke L."/>
            <person name="Brettin T."/>
            <person name="Detter J.C."/>
            <person name="Han C."/>
            <person name="Larimer F."/>
            <person name="Land M."/>
            <person name="Hauser L."/>
            <person name="Markowitz V."/>
            <person name="Cheng J.-F."/>
            <person name="Hugenholtz P."/>
            <person name="Woyke T."/>
            <person name="Wu D."/>
            <person name="Klenk H.-P."/>
            <person name="Eisen J.A."/>
        </authorList>
    </citation>
    <scope>NUCLEOTIDE SEQUENCE [LARGE SCALE GENOMIC DNA]</scope>
    <source>
        <strain evidence="9">ATCC 700099 / DSM 44233 / CIP 104796 / JCM 9543 / NBRC 105858 / Y-104</strain>
    </source>
</reference>
<dbReference type="GO" id="GO:0006355">
    <property type="term" value="P:regulation of DNA-templated transcription"/>
    <property type="evidence" value="ECO:0007669"/>
    <property type="project" value="InterPro"/>
</dbReference>
<sequence>MSHRVVLAEDNFLLREGLRGMLATVAGIEVVAGCADLPQTLSAIAELAPDVVLTDIRMPPDRRDEGIRVADHCRRVHPRIGVILLSQYAEPGYVRALLGQGTQRRGYLLKERVSDLDELVRAIDTVAGGGSVIDPKVVETLIDARTLAGDGEVGRLTRRERQVLEGIAQGRTNAAIAEALVLTSHAVEKHINSIFTKLGLSGDRVNHPRVRAALLYLAEGRR</sequence>
<name>C8XGF3_NAKMY</name>
<dbReference type="Pfam" id="PF00072">
    <property type="entry name" value="Response_reg"/>
    <property type="match status" value="1"/>
</dbReference>
<evidence type="ECO:0000256" key="1">
    <source>
        <dbReference type="ARBA" id="ARBA00022553"/>
    </source>
</evidence>
<protein>
    <submittedName>
        <fullName evidence="8">Two component transcriptional regulator, LuxR family</fullName>
    </submittedName>
</protein>
<dbReference type="InterPro" id="IPR039420">
    <property type="entry name" value="WalR-like"/>
</dbReference>
<dbReference type="InParanoid" id="C8XGF3"/>
<dbReference type="InterPro" id="IPR016032">
    <property type="entry name" value="Sig_transdc_resp-reg_C-effctor"/>
</dbReference>
<evidence type="ECO:0000256" key="4">
    <source>
        <dbReference type="ARBA" id="ARBA00023163"/>
    </source>
</evidence>
<keyword evidence="4" id="KW-0804">Transcription</keyword>
<evidence type="ECO:0000259" key="6">
    <source>
        <dbReference type="PROSITE" id="PS50043"/>
    </source>
</evidence>
<dbReference type="PROSITE" id="PS50043">
    <property type="entry name" value="HTH_LUXR_2"/>
    <property type="match status" value="1"/>
</dbReference>
<dbReference type="PROSITE" id="PS50110">
    <property type="entry name" value="RESPONSE_REGULATORY"/>
    <property type="match status" value="1"/>
</dbReference>
<dbReference type="eggNOG" id="COG2197">
    <property type="taxonomic scope" value="Bacteria"/>
</dbReference>
<evidence type="ECO:0000256" key="2">
    <source>
        <dbReference type="ARBA" id="ARBA00023015"/>
    </source>
</evidence>
<dbReference type="InterPro" id="IPR001789">
    <property type="entry name" value="Sig_transdc_resp-reg_receiver"/>
</dbReference>
<dbReference type="GO" id="GO:0000160">
    <property type="term" value="P:phosphorelay signal transduction system"/>
    <property type="evidence" value="ECO:0007669"/>
    <property type="project" value="InterPro"/>
</dbReference>
<evidence type="ECO:0000313" key="9">
    <source>
        <dbReference type="Proteomes" id="UP000002218"/>
    </source>
</evidence>
<evidence type="ECO:0000256" key="3">
    <source>
        <dbReference type="ARBA" id="ARBA00023125"/>
    </source>
</evidence>
<proteinExistence type="predicted"/>
<dbReference type="PRINTS" id="PR00038">
    <property type="entry name" value="HTHLUXR"/>
</dbReference>